<dbReference type="InterPro" id="IPR036404">
    <property type="entry name" value="Jacalin-like_lectin_dom_sf"/>
</dbReference>
<name>A0A0K9NMW8_ZOSMR</name>
<evidence type="ECO:0000313" key="4">
    <source>
        <dbReference type="Proteomes" id="UP000036987"/>
    </source>
</evidence>
<dbReference type="Pfam" id="PF01419">
    <property type="entry name" value="Jacalin"/>
    <property type="match status" value="1"/>
</dbReference>
<dbReference type="SMART" id="SM00915">
    <property type="entry name" value="Jacalin"/>
    <property type="match status" value="1"/>
</dbReference>
<organism evidence="3 4">
    <name type="scientific">Zostera marina</name>
    <name type="common">Eelgrass</name>
    <dbReference type="NCBI Taxonomy" id="29655"/>
    <lineage>
        <taxon>Eukaryota</taxon>
        <taxon>Viridiplantae</taxon>
        <taxon>Streptophyta</taxon>
        <taxon>Embryophyta</taxon>
        <taxon>Tracheophyta</taxon>
        <taxon>Spermatophyta</taxon>
        <taxon>Magnoliopsida</taxon>
        <taxon>Liliopsida</taxon>
        <taxon>Zosteraceae</taxon>
        <taxon>Zostera</taxon>
    </lineage>
</organism>
<dbReference type="PANTHER" id="PTHR46506">
    <property type="entry name" value="OS05G0143600 PROTEIN"/>
    <property type="match status" value="1"/>
</dbReference>
<evidence type="ECO:0000313" key="3">
    <source>
        <dbReference type="EMBL" id="KMZ57963.1"/>
    </source>
</evidence>
<protein>
    <recommendedName>
        <fullName evidence="2">Jacalin-type lectin domain-containing protein</fullName>
    </recommendedName>
</protein>
<dbReference type="EMBL" id="LFYR01001997">
    <property type="protein sequence ID" value="KMZ57963.1"/>
    <property type="molecule type" value="Genomic_DNA"/>
</dbReference>
<dbReference type="OMA" id="FISQMRI"/>
<dbReference type="OrthoDB" id="581739at2759"/>
<gene>
    <name evidence="3" type="ORF">ZOSMA_80G00570</name>
</gene>
<dbReference type="PROSITE" id="PS51752">
    <property type="entry name" value="JACALIN_LECTIN"/>
    <property type="match status" value="1"/>
</dbReference>
<evidence type="ECO:0000256" key="1">
    <source>
        <dbReference type="ARBA" id="ARBA00022734"/>
    </source>
</evidence>
<accession>A0A0K9NMW8</accession>
<proteinExistence type="predicted"/>
<keyword evidence="1" id="KW-0430">Lectin</keyword>
<dbReference type="GO" id="GO:0030246">
    <property type="term" value="F:carbohydrate binding"/>
    <property type="evidence" value="ECO:0007669"/>
    <property type="project" value="UniProtKB-KW"/>
</dbReference>
<dbReference type="SUPFAM" id="SSF51101">
    <property type="entry name" value="Mannose-binding lectins"/>
    <property type="match status" value="1"/>
</dbReference>
<reference evidence="4" key="1">
    <citation type="journal article" date="2016" name="Nature">
        <title>The genome of the seagrass Zostera marina reveals angiosperm adaptation to the sea.</title>
        <authorList>
            <person name="Olsen J.L."/>
            <person name="Rouze P."/>
            <person name="Verhelst B."/>
            <person name="Lin Y.-C."/>
            <person name="Bayer T."/>
            <person name="Collen J."/>
            <person name="Dattolo E."/>
            <person name="De Paoli E."/>
            <person name="Dittami S."/>
            <person name="Maumus F."/>
            <person name="Michel G."/>
            <person name="Kersting A."/>
            <person name="Lauritano C."/>
            <person name="Lohaus R."/>
            <person name="Toepel M."/>
            <person name="Tonon T."/>
            <person name="Vanneste K."/>
            <person name="Amirebrahimi M."/>
            <person name="Brakel J."/>
            <person name="Bostroem C."/>
            <person name="Chovatia M."/>
            <person name="Grimwood J."/>
            <person name="Jenkins J.W."/>
            <person name="Jueterbock A."/>
            <person name="Mraz A."/>
            <person name="Stam W.T."/>
            <person name="Tice H."/>
            <person name="Bornberg-Bauer E."/>
            <person name="Green P.J."/>
            <person name="Pearson G.A."/>
            <person name="Procaccini G."/>
            <person name="Duarte C.M."/>
            <person name="Schmutz J."/>
            <person name="Reusch T.B.H."/>
            <person name="Van de Peer Y."/>
        </authorList>
    </citation>
    <scope>NUCLEOTIDE SEQUENCE [LARGE SCALE GENOMIC DNA]</scope>
    <source>
        <strain evidence="4">cv. Finnish</strain>
    </source>
</reference>
<feature type="domain" description="Jacalin-type lectin" evidence="2">
    <location>
        <begin position="4"/>
        <end position="154"/>
    </location>
</feature>
<dbReference type="Proteomes" id="UP000036987">
    <property type="component" value="Unassembled WGS sequence"/>
</dbReference>
<sequence>MDGILIKGPFGKSGQGNFFDYNGYDGVTELFIRSGKVVDSIGFTFTNDGKYKFHKIGGEGGGSTTVKLQTGEKITEVQGAYGSWFDSRVIIYINFGTSKGRKFGPYGSDPNSKIIGSQMKISGHFHVINCGKLVGIFGEATGYFVNSIGFYFQK</sequence>
<comment type="caution">
    <text evidence="3">The sequence shown here is derived from an EMBL/GenBank/DDBJ whole genome shotgun (WGS) entry which is preliminary data.</text>
</comment>
<dbReference type="AlphaFoldDB" id="A0A0K9NMW8"/>
<dbReference type="InterPro" id="IPR001229">
    <property type="entry name" value="Jacalin-like_lectin_dom"/>
</dbReference>
<keyword evidence="4" id="KW-1185">Reference proteome</keyword>
<evidence type="ECO:0000259" key="2">
    <source>
        <dbReference type="PROSITE" id="PS51752"/>
    </source>
</evidence>
<dbReference type="Gene3D" id="2.100.10.30">
    <property type="entry name" value="Jacalin-like lectin domain"/>
    <property type="match status" value="1"/>
</dbReference>